<gene>
    <name evidence="5" type="ORF">V2H41_10325</name>
</gene>
<protein>
    <submittedName>
        <fullName evidence="5">Sulfatase</fullName>
    </submittedName>
</protein>
<dbReference type="PROSITE" id="PS00523">
    <property type="entry name" value="SULFATASE_1"/>
    <property type="match status" value="1"/>
</dbReference>
<evidence type="ECO:0000256" key="3">
    <source>
        <dbReference type="SAM" id="SignalP"/>
    </source>
</evidence>
<comment type="similarity">
    <text evidence="1">Belongs to the sulfatase family.</text>
</comment>
<dbReference type="Gene3D" id="3.40.720.10">
    <property type="entry name" value="Alkaline Phosphatase, subunit A"/>
    <property type="match status" value="1"/>
</dbReference>
<dbReference type="InterPro" id="IPR017850">
    <property type="entry name" value="Alkaline_phosphatase_core_sf"/>
</dbReference>
<dbReference type="Pfam" id="PF16347">
    <property type="entry name" value="SGSH_C"/>
    <property type="match status" value="1"/>
</dbReference>
<feature type="signal peptide" evidence="3">
    <location>
        <begin position="1"/>
        <end position="20"/>
    </location>
</feature>
<dbReference type="InterPro" id="IPR024607">
    <property type="entry name" value="Sulfatase_CS"/>
</dbReference>
<keyword evidence="3" id="KW-0732">Signal</keyword>
<sequence length="544" mass="62982">MKKIKLLLLGLFIGTAIINAQHQQHPNIILIFSDDHAYQAISAYGNNLVQTPHIDRIAKEGALLENNFVTNSICGPSRATLLTGKYSHKNGYYDNGGTPFNTAQLVFPQLLQQNGYQTAWIGKMHLNALPKGFNYLNVLASAGGQGHYFNPTFVNINNDTSTYKGYVTNLITDFFFEWMEQRDPNKPFFAVIGEKATHRSWLPDLPDLGAYDAIDFPLPDDFFDNYESRPAAQQQDMTIDKTMRLKEDLKIGQIFGINRNTDLNEIRKRLKEYYPNKKFTDKELRNFARNSDYSSLDAEQAAAYQKYYGEITKKFEAQKLNGKDLAKWKFQRYLKDYYATARSMDRNIGRILSYLDSTGLSKNTVVIYASDQGFYLGEHGWFDKRFIYDQSLKTAFVIRYPGVIKPGTRIKEFVSNVDWAPTLLDIAGIKTPSEMQGASFLPILKQQTPHNWKKDIYYHYYEYPQPHHVSPHLGIRTKDYLLIRFYKGVEGWEFFDLKKDPKQLYNVYNQKEYAPIIAQLKSRLKELIIHYDDKEALDIFNTPI</sequence>
<keyword evidence="6" id="KW-1185">Reference proteome</keyword>
<feature type="domain" description="N-sulphoglucosamine sulphohydrolase C-terminal" evidence="4">
    <location>
        <begin position="377"/>
        <end position="527"/>
    </location>
</feature>
<dbReference type="Proteomes" id="UP001357452">
    <property type="component" value="Unassembled WGS sequence"/>
</dbReference>
<dbReference type="SUPFAM" id="SSF53649">
    <property type="entry name" value="Alkaline phosphatase-like"/>
    <property type="match status" value="1"/>
</dbReference>
<comment type="caution">
    <text evidence="5">The sequence shown here is derived from an EMBL/GenBank/DDBJ whole genome shotgun (WGS) entry which is preliminary data.</text>
</comment>
<proteinExistence type="inferred from homology"/>
<name>A0ABU7RIR4_9BACT</name>
<feature type="chain" id="PRO_5045569316" evidence="3">
    <location>
        <begin position="21"/>
        <end position="544"/>
    </location>
</feature>
<organism evidence="5 6">
    <name type="scientific">Niabella digestorum</name>
    <dbReference type="NCBI Taxonomy" id="3117701"/>
    <lineage>
        <taxon>Bacteria</taxon>
        <taxon>Pseudomonadati</taxon>
        <taxon>Bacteroidota</taxon>
        <taxon>Chitinophagia</taxon>
        <taxon>Chitinophagales</taxon>
        <taxon>Chitinophagaceae</taxon>
        <taxon>Niabella</taxon>
    </lineage>
</organism>
<dbReference type="CDD" id="cd16031">
    <property type="entry name" value="G6S_like"/>
    <property type="match status" value="1"/>
</dbReference>
<accession>A0ABU7RIR4</accession>
<dbReference type="PROSITE" id="PS00149">
    <property type="entry name" value="SULFATASE_2"/>
    <property type="match status" value="1"/>
</dbReference>
<evidence type="ECO:0000313" key="5">
    <source>
        <dbReference type="EMBL" id="MEE6187667.1"/>
    </source>
</evidence>
<keyword evidence="2" id="KW-0378">Hydrolase</keyword>
<dbReference type="EMBL" id="JAZGLY010000005">
    <property type="protein sequence ID" value="MEE6187667.1"/>
    <property type="molecule type" value="Genomic_DNA"/>
</dbReference>
<reference evidence="5 6" key="1">
    <citation type="submission" date="2024-01" db="EMBL/GenBank/DDBJ databases">
        <title>Niabella digestum sp. nov., isolated from waste digestion system.</title>
        <authorList>
            <person name="Zhang L."/>
        </authorList>
    </citation>
    <scope>NUCLEOTIDE SEQUENCE [LARGE SCALE GENOMIC DNA]</scope>
    <source>
        <strain evidence="5 6">A18</strain>
    </source>
</reference>
<dbReference type="PANTHER" id="PTHR43108">
    <property type="entry name" value="N-ACETYLGLUCOSAMINE-6-SULFATASE FAMILY MEMBER"/>
    <property type="match status" value="1"/>
</dbReference>
<evidence type="ECO:0000256" key="1">
    <source>
        <dbReference type="ARBA" id="ARBA00008779"/>
    </source>
</evidence>
<dbReference type="PANTHER" id="PTHR43108:SF6">
    <property type="entry name" value="N-SULPHOGLUCOSAMINE SULPHOHYDROLASE"/>
    <property type="match status" value="1"/>
</dbReference>
<evidence type="ECO:0000256" key="2">
    <source>
        <dbReference type="ARBA" id="ARBA00022801"/>
    </source>
</evidence>
<evidence type="ECO:0000313" key="6">
    <source>
        <dbReference type="Proteomes" id="UP001357452"/>
    </source>
</evidence>
<evidence type="ECO:0000259" key="4">
    <source>
        <dbReference type="Pfam" id="PF16347"/>
    </source>
</evidence>
<dbReference type="RefSeq" id="WP_330975075.1">
    <property type="nucleotide sequence ID" value="NZ_JAZGLY010000005.1"/>
</dbReference>
<dbReference type="InterPro" id="IPR032506">
    <property type="entry name" value="SGSH_C"/>
</dbReference>